<name>A0A1G2EZ21_9BACT</name>
<sequence>MTPEELLFSLYSRRAEIEAEAIKRYQMGIGLPYTDELREIDEQIKEISKRIPQPPFITESDLTTANEEKIDVLKKEIYTLEFELKSLEYDEKRAIEKCSEQMSGRGITKEGAKAHYNPIRKEYGLKKLAVSERLDKAKFQYNILCLKVKPSEKLATHPTPDKDKLEGKTKVNEQAEFGVKNGDELVGYSEDNLRKFLEIIKIIFNQIELDGWSKLSRMVKIPFTTLERGGFAYTEMGSIFRSINKINNYKFVVILNEKPYEELKNKSTYILAGDIFGGSSDFEKRAEERKKKETLRKWLSGEGRLIDVSEYDLENKLVLRLSIGAKQDPFVLLNKWREDIEKKLNQTKKSERETATPTKSAEEVETGRKIKPYTEARGSKGYFKFYKQGELIDIGSVSSRHFRLLEALCSPHFGVHKTIDAVFEAIRLLKDKNDTNLINYGTQKQRKLDIVGYTKKELQKNKKLKGEIKYKLDDRKQNIWLELEG</sequence>
<protein>
    <submittedName>
        <fullName evidence="2">Uncharacterized protein</fullName>
    </submittedName>
</protein>
<gene>
    <name evidence="2" type="ORF">A3J00_03900</name>
</gene>
<evidence type="ECO:0000313" key="3">
    <source>
        <dbReference type="Proteomes" id="UP000178428"/>
    </source>
</evidence>
<organism evidence="2 3">
    <name type="scientific">Candidatus Niyogibacteria bacterium RIFCSPLOWO2_02_FULL_45_13</name>
    <dbReference type="NCBI Taxonomy" id="1801725"/>
    <lineage>
        <taxon>Bacteria</taxon>
        <taxon>Candidatus Niyogiibacteriota</taxon>
    </lineage>
</organism>
<dbReference type="Proteomes" id="UP000178428">
    <property type="component" value="Unassembled WGS sequence"/>
</dbReference>
<proteinExistence type="predicted"/>
<evidence type="ECO:0000313" key="2">
    <source>
        <dbReference type="EMBL" id="OGZ30762.1"/>
    </source>
</evidence>
<evidence type="ECO:0000256" key="1">
    <source>
        <dbReference type="SAM" id="MobiDB-lite"/>
    </source>
</evidence>
<feature type="region of interest" description="Disordered" evidence="1">
    <location>
        <begin position="347"/>
        <end position="366"/>
    </location>
</feature>
<dbReference type="STRING" id="1801725.A3J00_03900"/>
<comment type="caution">
    <text evidence="2">The sequence shown here is derived from an EMBL/GenBank/DDBJ whole genome shotgun (WGS) entry which is preliminary data.</text>
</comment>
<reference evidence="2 3" key="1">
    <citation type="journal article" date="2016" name="Nat. Commun.">
        <title>Thousands of microbial genomes shed light on interconnected biogeochemical processes in an aquifer system.</title>
        <authorList>
            <person name="Anantharaman K."/>
            <person name="Brown C.T."/>
            <person name="Hug L.A."/>
            <person name="Sharon I."/>
            <person name="Castelle C.J."/>
            <person name="Probst A.J."/>
            <person name="Thomas B.C."/>
            <person name="Singh A."/>
            <person name="Wilkins M.J."/>
            <person name="Karaoz U."/>
            <person name="Brodie E.L."/>
            <person name="Williams K.H."/>
            <person name="Hubbard S.S."/>
            <person name="Banfield J.F."/>
        </authorList>
    </citation>
    <scope>NUCLEOTIDE SEQUENCE [LARGE SCALE GENOMIC DNA]</scope>
</reference>
<accession>A0A1G2EZ21</accession>
<dbReference type="EMBL" id="MHMR01000015">
    <property type="protein sequence ID" value="OGZ30762.1"/>
    <property type="molecule type" value="Genomic_DNA"/>
</dbReference>
<dbReference type="AlphaFoldDB" id="A0A1G2EZ21"/>